<gene>
    <name evidence="15" type="primary">cphA</name>
    <name evidence="15" type="ORF">E4L96_22170</name>
</gene>
<dbReference type="Proteomes" id="UP000298438">
    <property type="component" value="Unassembled WGS sequence"/>
</dbReference>
<evidence type="ECO:0000256" key="5">
    <source>
        <dbReference type="ARBA" id="ARBA00013005"/>
    </source>
</evidence>
<evidence type="ECO:0000256" key="3">
    <source>
        <dbReference type="ARBA" id="ARBA00011738"/>
    </source>
</evidence>
<dbReference type="OrthoDB" id="9803907at2"/>
<dbReference type="InterPro" id="IPR011810">
    <property type="entry name" value="Cya_phycin_syn"/>
</dbReference>
<evidence type="ECO:0000256" key="9">
    <source>
        <dbReference type="ARBA" id="ARBA00022840"/>
    </source>
</evidence>
<evidence type="ECO:0000256" key="6">
    <source>
        <dbReference type="ARBA" id="ARBA00022036"/>
    </source>
</evidence>
<evidence type="ECO:0000256" key="7">
    <source>
        <dbReference type="ARBA" id="ARBA00022598"/>
    </source>
</evidence>
<dbReference type="Pfam" id="PF08443">
    <property type="entry name" value="RimK"/>
    <property type="match status" value="1"/>
</dbReference>
<evidence type="ECO:0000256" key="8">
    <source>
        <dbReference type="ARBA" id="ARBA00022741"/>
    </source>
</evidence>
<evidence type="ECO:0000256" key="11">
    <source>
        <dbReference type="ARBA" id="ARBA00048094"/>
    </source>
</evidence>
<dbReference type="InterPro" id="IPR036565">
    <property type="entry name" value="Mur-like_cat_sf"/>
</dbReference>
<protein>
    <recommendedName>
        <fullName evidence="6">Cyanophycin synthetase</fullName>
        <ecNumber evidence="5">6.3.2.29</ecNumber>
        <ecNumber evidence="4">6.3.2.30</ecNumber>
    </recommendedName>
    <alternativeName>
        <fullName evidence="10">Cyanophycin synthase</fullName>
    </alternativeName>
</protein>
<dbReference type="EMBL" id="SPVF01000268">
    <property type="protein sequence ID" value="TFW11318.1"/>
    <property type="molecule type" value="Genomic_DNA"/>
</dbReference>
<dbReference type="Pfam" id="PF08245">
    <property type="entry name" value="Mur_ligase_M"/>
    <property type="match status" value="1"/>
</dbReference>
<dbReference type="InterPro" id="IPR005479">
    <property type="entry name" value="CPAse_ATP-bd"/>
</dbReference>
<evidence type="ECO:0000313" key="16">
    <source>
        <dbReference type="Proteomes" id="UP000298438"/>
    </source>
</evidence>
<accession>A0A4Y9RVJ3</accession>
<dbReference type="Pfam" id="PF18921">
    <property type="entry name" value="Cyanophycin_syn"/>
    <property type="match status" value="1"/>
</dbReference>
<dbReference type="Gene3D" id="3.40.1190.10">
    <property type="entry name" value="Mur-like, catalytic domain"/>
    <property type="match status" value="1"/>
</dbReference>
<dbReference type="InterPro" id="IPR013221">
    <property type="entry name" value="Mur_ligase_cen"/>
</dbReference>
<evidence type="ECO:0000256" key="1">
    <source>
        <dbReference type="ARBA" id="ARBA00003184"/>
    </source>
</evidence>
<sequence length="879" mass="94410">MKITEQRYLRGPNLYANKPVLFSIVDLQELDDVSSKDIPGFTDQLLALIPSLWEHRCSYGHEGGFVQRLRDGTYIAHILEHVTLELQVLVGNEVGFGRARAVRGVPRHYRVVVAYKSEKVVAAAFDLARQLVEALAAGQPFDLATPMAQLKKLAERTSIGTSTGAVLDAARKRGIPYYRITEDANLFQLGWGRKQKRIQATTTGATNFIAVNIASDKQLTKALLEQAGVPVPQGECVDSVEEALRIARRLRVAVTVKPLDANQGKGVTTVCSTPEEVTTAYENARRFSKHVIVERYLSGRDYRVLVTGNRIAAASWRRPPNVVGDGTRSIRELVEIENQNPARGAGHTNILTKIPLDQIAEDVVKKQGYAGFDDVPAAGVGVDLRGNANLSTGGTAEDVTDLLPEETREICIRAARTIGLDVAGIDIICQDIAQPLVAQGGGIIEVNAAPGIRMHQYPSRGKPRDAGGAIVESLFGQDNGRIPVIAVTGTNGKTTTTLLAAHIARGTGLNTGVATTSGVYINGKMTMEGDCTGYKSARSLLTSPEVDIAVLETARGGIIKRGLAFDRCDVSIVLNVTDDHLGMDGIDSIEDLARVKGVVAHAASKAVVLNAEDDRCVAMVEKEVREGVEVLFFSLDPDNPVLLRHLERGGRAAYLQDSFLVFADGGRHHALLDVRTMPVSLNGLARYNTANALAATCAMFATGFDAAQIVAGLRSFVSDGKSNPLRSNVFDVNGVTVIVDYAHNLAAYAALAETARAMTAGQLVGIVAVPGDRRDQDIVTIGKACAACFDQMIVYETENRGRADGVVADLIMQGARQSLINHEQLHCRLDVHEAIRHGLSMCAPGDVLVFGCGSSLSELIEAVRPQSPEVAERLTVETT</sequence>
<name>A0A4Y9RVJ3_9BURK</name>
<dbReference type="AlphaFoldDB" id="A0A4Y9RVJ3"/>
<dbReference type="Pfam" id="PF02786">
    <property type="entry name" value="CPSase_L_D2"/>
    <property type="match status" value="1"/>
</dbReference>
<dbReference type="InterPro" id="IPR011761">
    <property type="entry name" value="ATP-grasp"/>
</dbReference>
<comment type="similarity">
    <text evidence="2">In the C-terminal section; belongs to the MurCDEF family.</text>
</comment>
<dbReference type="SUPFAM" id="SSF53244">
    <property type="entry name" value="MurD-like peptide ligases, peptide-binding domain"/>
    <property type="match status" value="1"/>
</dbReference>
<evidence type="ECO:0000256" key="10">
    <source>
        <dbReference type="ARBA" id="ARBA00031353"/>
    </source>
</evidence>
<dbReference type="PROSITE" id="PS50975">
    <property type="entry name" value="ATP_GRASP"/>
    <property type="match status" value="1"/>
</dbReference>
<evidence type="ECO:0000256" key="13">
    <source>
        <dbReference type="PROSITE-ProRule" id="PRU00409"/>
    </source>
</evidence>
<dbReference type="InterPro" id="IPR004101">
    <property type="entry name" value="Mur_ligase_C"/>
</dbReference>
<comment type="catalytic activity">
    <reaction evidence="12">
        <text>[L-4-(L-arginin-2-N-yl)aspartate](n) + L-aspartate + ATP = [L-4-(L-arginin-2-N-yl)aspartate](n)-L-aspartate + ADP + phosphate + H(+)</text>
        <dbReference type="Rhea" id="RHEA:13277"/>
        <dbReference type="Rhea" id="RHEA-COMP:13728"/>
        <dbReference type="Rhea" id="RHEA-COMP:13733"/>
        <dbReference type="ChEBI" id="CHEBI:15378"/>
        <dbReference type="ChEBI" id="CHEBI:29991"/>
        <dbReference type="ChEBI" id="CHEBI:30616"/>
        <dbReference type="ChEBI" id="CHEBI:43474"/>
        <dbReference type="ChEBI" id="CHEBI:137986"/>
        <dbReference type="ChEBI" id="CHEBI:137990"/>
        <dbReference type="ChEBI" id="CHEBI:456216"/>
        <dbReference type="EC" id="6.3.2.29"/>
    </reaction>
</comment>
<feature type="domain" description="ATP-grasp" evidence="14">
    <location>
        <begin position="221"/>
        <end position="475"/>
    </location>
</feature>
<dbReference type="Gene3D" id="3.90.190.20">
    <property type="entry name" value="Mur ligase, C-terminal domain"/>
    <property type="match status" value="1"/>
</dbReference>
<dbReference type="EC" id="6.3.2.29" evidence="5"/>
<dbReference type="PANTHER" id="PTHR23135:SF18">
    <property type="entry name" value="CYANOPHYCIN SYNTHETASE"/>
    <property type="match status" value="1"/>
</dbReference>
<dbReference type="InterPro" id="IPR013651">
    <property type="entry name" value="ATP-grasp_RimK-type"/>
</dbReference>
<evidence type="ECO:0000259" key="14">
    <source>
        <dbReference type="PROSITE" id="PS50975"/>
    </source>
</evidence>
<dbReference type="SUPFAM" id="SSF53623">
    <property type="entry name" value="MurD-like peptide ligases, catalytic domain"/>
    <property type="match status" value="1"/>
</dbReference>
<dbReference type="PANTHER" id="PTHR23135">
    <property type="entry name" value="MUR LIGASE FAMILY MEMBER"/>
    <property type="match status" value="1"/>
</dbReference>
<keyword evidence="7 15" id="KW-0436">Ligase</keyword>
<dbReference type="InterPro" id="IPR044019">
    <property type="entry name" value="Cyanophycin_syn_N"/>
</dbReference>
<comment type="catalytic activity">
    <reaction evidence="11">
        <text>[L-4-(L-arginin-2-N-yl)aspartate](n)-L-aspartate + L-arginine + ATP = [L-4-(L-arginin-2-N-yl)aspartate](n+1) + ADP + phosphate + H(+)</text>
        <dbReference type="Rhea" id="RHEA:23888"/>
        <dbReference type="Rhea" id="RHEA-COMP:13732"/>
        <dbReference type="Rhea" id="RHEA-COMP:13733"/>
        <dbReference type="ChEBI" id="CHEBI:15378"/>
        <dbReference type="ChEBI" id="CHEBI:30616"/>
        <dbReference type="ChEBI" id="CHEBI:32682"/>
        <dbReference type="ChEBI" id="CHEBI:43474"/>
        <dbReference type="ChEBI" id="CHEBI:137986"/>
        <dbReference type="ChEBI" id="CHEBI:137990"/>
        <dbReference type="ChEBI" id="CHEBI:456216"/>
        <dbReference type="EC" id="6.3.2.30"/>
    </reaction>
</comment>
<dbReference type="Pfam" id="PF02875">
    <property type="entry name" value="Mur_ligase_C"/>
    <property type="match status" value="1"/>
</dbReference>
<evidence type="ECO:0000256" key="2">
    <source>
        <dbReference type="ARBA" id="ARBA00009060"/>
    </source>
</evidence>
<comment type="function">
    <text evidence="1">Catalyzes the ATP-dependent polymerization of arginine and aspartate to multi-L-arginyl-poly-L-aspartic acid (cyanophycin; a water-insoluble reserve polymer).</text>
</comment>
<reference evidence="15 16" key="1">
    <citation type="submission" date="2019-03" db="EMBL/GenBank/DDBJ databases">
        <title>Draft Genome Sequence of Massilia arenosa sp. nov., a Novel Massilia Species Isolated from a Sandy-loam Maize Soil.</title>
        <authorList>
            <person name="Raths R."/>
            <person name="Peta V."/>
            <person name="Bucking H."/>
        </authorList>
    </citation>
    <scope>NUCLEOTIDE SEQUENCE [LARGE SCALE GENOMIC DNA]</scope>
    <source>
        <strain evidence="15 16">MC02</strain>
    </source>
</reference>
<comment type="subunit">
    <text evidence="3">Homodimer.</text>
</comment>
<dbReference type="GO" id="GO:0071161">
    <property type="term" value="F:cyanophycin synthetase activity (L-arginine-adding)"/>
    <property type="evidence" value="ECO:0007669"/>
    <property type="project" value="UniProtKB-EC"/>
</dbReference>
<keyword evidence="8 13" id="KW-0547">Nucleotide-binding</keyword>
<keyword evidence="16" id="KW-1185">Reference proteome</keyword>
<dbReference type="Gene3D" id="3.30.470.20">
    <property type="entry name" value="ATP-grasp fold, B domain"/>
    <property type="match status" value="2"/>
</dbReference>
<dbReference type="GO" id="GO:0046872">
    <property type="term" value="F:metal ion binding"/>
    <property type="evidence" value="ECO:0007669"/>
    <property type="project" value="InterPro"/>
</dbReference>
<dbReference type="NCBIfam" id="NF010623">
    <property type="entry name" value="PRK14016.1"/>
    <property type="match status" value="1"/>
</dbReference>
<evidence type="ECO:0000256" key="12">
    <source>
        <dbReference type="ARBA" id="ARBA00048425"/>
    </source>
</evidence>
<evidence type="ECO:0000256" key="4">
    <source>
        <dbReference type="ARBA" id="ARBA00012968"/>
    </source>
</evidence>
<dbReference type="SUPFAM" id="SSF56059">
    <property type="entry name" value="Glutathione synthetase ATP-binding domain-like"/>
    <property type="match status" value="1"/>
</dbReference>
<proteinExistence type="inferred from homology"/>
<dbReference type="RefSeq" id="WP_135209397.1">
    <property type="nucleotide sequence ID" value="NZ_SPVF01000268.1"/>
</dbReference>
<dbReference type="NCBIfam" id="TIGR02068">
    <property type="entry name" value="cya_phycin_syn"/>
    <property type="match status" value="1"/>
</dbReference>
<dbReference type="EC" id="6.3.2.30" evidence="4"/>
<dbReference type="GO" id="GO:0005524">
    <property type="term" value="F:ATP binding"/>
    <property type="evidence" value="ECO:0007669"/>
    <property type="project" value="UniProtKB-UniRule"/>
</dbReference>
<dbReference type="InterPro" id="IPR036615">
    <property type="entry name" value="Mur_ligase_C_dom_sf"/>
</dbReference>
<keyword evidence="9 13" id="KW-0067">ATP-binding</keyword>
<dbReference type="GO" id="GO:0071160">
    <property type="term" value="F:cyanophycin synthetase activity (L-aspartate-adding)"/>
    <property type="evidence" value="ECO:0007669"/>
    <property type="project" value="UniProtKB-EC"/>
</dbReference>
<organism evidence="15 16">
    <name type="scientific">Zemynaea arenosa</name>
    <dbReference type="NCBI Taxonomy" id="2561931"/>
    <lineage>
        <taxon>Bacteria</taxon>
        <taxon>Pseudomonadati</taxon>
        <taxon>Pseudomonadota</taxon>
        <taxon>Betaproteobacteria</taxon>
        <taxon>Burkholderiales</taxon>
        <taxon>Oxalobacteraceae</taxon>
        <taxon>Telluria group</taxon>
        <taxon>Zemynaea</taxon>
    </lineage>
</organism>
<comment type="caution">
    <text evidence="15">The sequence shown here is derived from an EMBL/GenBank/DDBJ whole genome shotgun (WGS) entry which is preliminary data.</text>
</comment>
<evidence type="ECO:0000313" key="15">
    <source>
        <dbReference type="EMBL" id="TFW11318.1"/>
    </source>
</evidence>